<dbReference type="InterPro" id="IPR020846">
    <property type="entry name" value="MFS_dom"/>
</dbReference>
<dbReference type="Pfam" id="PF00083">
    <property type="entry name" value="Sugar_tr"/>
    <property type="match status" value="1"/>
</dbReference>
<reference evidence="10" key="1">
    <citation type="journal article" date="2019" name="Int. J. Syst. Evol. Microbiol.">
        <title>The Global Catalogue of Microorganisms (GCM) 10K type strain sequencing project: providing services to taxonomists for standard genome sequencing and annotation.</title>
        <authorList>
            <consortium name="The Broad Institute Genomics Platform"/>
            <consortium name="The Broad Institute Genome Sequencing Center for Infectious Disease"/>
            <person name="Wu L."/>
            <person name="Ma J."/>
        </authorList>
    </citation>
    <scope>NUCLEOTIDE SEQUENCE [LARGE SCALE GENOMIC DNA]</scope>
    <source>
        <strain evidence="10">CCM 7044</strain>
    </source>
</reference>
<evidence type="ECO:0000256" key="7">
    <source>
        <dbReference type="SAM" id="Phobius"/>
    </source>
</evidence>
<feature type="transmembrane region" description="Helical" evidence="7">
    <location>
        <begin position="384"/>
        <end position="405"/>
    </location>
</feature>
<evidence type="ECO:0000256" key="5">
    <source>
        <dbReference type="ARBA" id="ARBA00022989"/>
    </source>
</evidence>
<feature type="transmembrane region" description="Helical" evidence="7">
    <location>
        <begin position="95"/>
        <end position="114"/>
    </location>
</feature>
<dbReference type="PANTHER" id="PTHR43045:SF1">
    <property type="entry name" value="SHIKIMATE TRANSPORTER"/>
    <property type="match status" value="1"/>
</dbReference>
<sequence>MSRLTPDGPTAARSPSSRERRRVVLATVVGTTVEWYDFFIYASAAGLVFGQLFFEPAGASLGTLLAFGSVGVSFLFRPFGAFVAGHLGDKYGRRVVLVLTLVLMGVATALIGLLPTYGQIGIAAPILLVLLRILQGISAGGEWGGAVLMACEHAPVKRRGLFGASPQIGVPLGLLLASAVLGIMNAVAPGEAFLTWGWRVPFLLSVVLIGIGYWVRRSVEESPVFVEIAERAETTRQPLLQLFRKHTPLVIVAALVFAGNNAVGYMTTGGYIQSYASDPEGPVGLDRGPVFWAVTISAVMWLASTWFAGALSDRLGRRTTYAIGFVVQLAGVLALFALVNGATFGSLLLGLVFLSVGLGFTYGPQAALYAELFPASIRFSGVSISYAIGSILGGAFAPTIATALVQATGTTAAVTMYLAGMTLIGLAATLLLRDRTGIPLGPDHEELQAASPIYGLAKA</sequence>
<dbReference type="Gene3D" id="1.20.1250.20">
    <property type="entry name" value="MFS general substrate transporter like domains"/>
    <property type="match status" value="1"/>
</dbReference>
<protein>
    <submittedName>
        <fullName evidence="9">MFS transporter</fullName>
    </submittedName>
</protein>
<name>A0ABW5VZP3_9MICO</name>
<evidence type="ECO:0000256" key="2">
    <source>
        <dbReference type="ARBA" id="ARBA00022448"/>
    </source>
</evidence>
<evidence type="ECO:0000313" key="9">
    <source>
        <dbReference type="EMBL" id="MFD2795790.1"/>
    </source>
</evidence>
<feature type="transmembrane region" description="Helical" evidence="7">
    <location>
        <begin position="290"/>
        <end position="308"/>
    </location>
</feature>
<evidence type="ECO:0000256" key="4">
    <source>
        <dbReference type="ARBA" id="ARBA00022692"/>
    </source>
</evidence>
<keyword evidence="3" id="KW-1003">Cell membrane</keyword>
<gene>
    <name evidence="9" type="ORF">ACFS27_19675</name>
</gene>
<evidence type="ECO:0000256" key="3">
    <source>
        <dbReference type="ARBA" id="ARBA00022475"/>
    </source>
</evidence>
<feature type="transmembrane region" description="Helical" evidence="7">
    <location>
        <begin position="61"/>
        <end position="83"/>
    </location>
</feature>
<feature type="transmembrane region" description="Helical" evidence="7">
    <location>
        <begin position="249"/>
        <end position="270"/>
    </location>
</feature>
<feature type="domain" description="Major facilitator superfamily (MFS) profile" evidence="8">
    <location>
        <begin position="23"/>
        <end position="437"/>
    </location>
</feature>
<feature type="transmembrane region" description="Helical" evidence="7">
    <location>
        <begin position="344"/>
        <end position="363"/>
    </location>
</feature>
<keyword evidence="5 7" id="KW-1133">Transmembrane helix</keyword>
<evidence type="ECO:0000256" key="6">
    <source>
        <dbReference type="ARBA" id="ARBA00023136"/>
    </source>
</evidence>
<dbReference type="RefSeq" id="WP_377186234.1">
    <property type="nucleotide sequence ID" value="NZ_JBHUOG010000002.1"/>
</dbReference>
<dbReference type="InterPro" id="IPR011701">
    <property type="entry name" value="MFS"/>
</dbReference>
<accession>A0ABW5VZP3</accession>
<feature type="transmembrane region" description="Helical" evidence="7">
    <location>
        <begin position="120"/>
        <end position="140"/>
    </location>
</feature>
<organism evidence="9 10">
    <name type="scientific">Promicromonospora vindobonensis</name>
    <dbReference type="NCBI Taxonomy" id="195748"/>
    <lineage>
        <taxon>Bacteria</taxon>
        <taxon>Bacillati</taxon>
        <taxon>Actinomycetota</taxon>
        <taxon>Actinomycetes</taxon>
        <taxon>Micrococcales</taxon>
        <taxon>Promicromonosporaceae</taxon>
        <taxon>Promicromonospora</taxon>
    </lineage>
</organism>
<feature type="transmembrane region" description="Helical" evidence="7">
    <location>
        <begin position="320"/>
        <end position="338"/>
    </location>
</feature>
<comment type="subcellular location">
    <subcellularLocation>
        <location evidence="1">Cell membrane</location>
        <topology evidence="1">Multi-pass membrane protein</topology>
    </subcellularLocation>
</comment>
<feature type="transmembrane region" description="Helical" evidence="7">
    <location>
        <begin position="411"/>
        <end position="432"/>
    </location>
</feature>
<dbReference type="InterPro" id="IPR005829">
    <property type="entry name" value="Sugar_transporter_CS"/>
</dbReference>
<dbReference type="PANTHER" id="PTHR43045">
    <property type="entry name" value="SHIKIMATE TRANSPORTER"/>
    <property type="match status" value="1"/>
</dbReference>
<feature type="transmembrane region" description="Helical" evidence="7">
    <location>
        <begin position="23"/>
        <end position="49"/>
    </location>
</feature>
<dbReference type="CDD" id="cd17369">
    <property type="entry name" value="MFS_ShiA_like"/>
    <property type="match status" value="1"/>
</dbReference>
<dbReference type="PROSITE" id="PS50850">
    <property type="entry name" value="MFS"/>
    <property type="match status" value="1"/>
</dbReference>
<evidence type="ECO:0000313" key="10">
    <source>
        <dbReference type="Proteomes" id="UP001597479"/>
    </source>
</evidence>
<evidence type="ECO:0000256" key="1">
    <source>
        <dbReference type="ARBA" id="ARBA00004651"/>
    </source>
</evidence>
<dbReference type="InterPro" id="IPR005828">
    <property type="entry name" value="MFS_sugar_transport-like"/>
</dbReference>
<feature type="transmembrane region" description="Helical" evidence="7">
    <location>
        <begin position="161"/>
        <end position="184"/>
    </location>
</feature>
<dbReference type="PROSITE" id="PS00216">
    <property type="entry name" value="SUGAR_TRANSPORT_1"/>
    <property type="match status" value="1"/>
</dbReference>
<keyword evidence="4 7" id="KW-0812">Transmembrane</keyword>
<proteinExistence type="predicted"/>
<dbReference type="InterPro" id="IPR036259">
    <property type="entry name" value="MFS_trans_sf"/>
</dbReference>
<evidence type="ECO:0000259" key="8">
    <source>
        <dbReference type="PROSITE" id="PS50850"/>
    </source>
</evidence>
<dbReference type="Pfam" id="PF07690">
    <property type="entry name" value="MFS_1"/>
    <property type="match status" value="1"/>
</dbReference>
<keyword evidence="10" id="KW-1185">Reference proteome</keyword>
<feature type="transmembrane region" description="Helical" evidence="7">
    <location>
        <begin position="196"/>
        <end position="215"/>
    </location>
</feature>
<dbReference type="EMBL" id="JBHUOG010000002">
    <property type="protein sequence ID" value="MFD2795790.1"/>
    <property type="molecule type" value="Genomic_DNA"/>
</dbReference>
<keyword evidence="6 7" id="KW-0472">Membrane</keyword>
<dbReference type="Proteomes" id="UP001597479">
    <property type="component" value="Unassembled WGS sequence"/>
</dbReference>
<dbReference type="SUPFAM" id="SSF103473">
    <property type="entry name" value="MFS general substrate transporter"/>
    <property type="match status" value="1"/>
</dbReference>
<keyword evidence="2" id="KW-0813">Transport</keyword>
<comment type="caution">
    <text evidence="9">The sequence shown here is derived from an EMBL/GenBank/DDBJ whole genome shotgun (WGS) entry which is preliminary data.</text>
</comment>